<proteinExistence type="predicted"/>
<sequence length="584" mass="67315">MHRRREHQYRPSELSGRLYTYGDGDNDVFSQSDSRRPTNEMDAINRMEAGLLTPSDVSDHTKSSFELVSDTNSDSEAEVERGRRGGLATHRGRAPSSQYSRHQQYVSAHRRVSRGSAASLPSSEEHELVSHSSDEQDYCQETDDFRRRSIPLFDKLCFEKSVTRNLGFEPNVISPPNTEFMKLLLYEFSIQHISRVNHCIPMPTFALISLIDPVVKIASAGERDLTISIVTHAVLVNYYYNSKVKIRSMQHSLAATVKAPTVRNITAYVTNLTPAGRAAALALHFLTHEKVVYEPQYQVCLRRLHDELRKRRSSESPSTGEIYECIRDYNLIFLSAPYTTRGALYTYRNNLQKLTNGYKSDLKLLCSEKLNEEHFLNDLTFLIAAQIMLIQFQRNLDILRLYLIHHLQNLSNLIYLIYIQFPSLRSDYLQATEAIYRTTNSPDDELLFQVNTWLFDFLRAVRHLDAFVSPDYVMCALRQWTMGRDDESRTADTMLRDAALQDPLTKHGNVHSKCLTRDVCLMRLHSRPTSRHTHVEHIMVPFPTIQKLYQDNISADERECDSRRQAALRTFLELNGNHPASRFT</sequence>
<evidence type="ECO:0000313" key="4">
    <source>
        <dbReference type="Proteomes" id="UP000171701"/>
    </source>
</evidence>
<feature type="compositionally biased region" description="Basic and acidic residues" evidence="2">
    <location>
        <begin position="123"/>
        <end position="134"/>
    </location>
</feature>
<evidence type="ECO:0000256" key="1">
    <source>
        <dbReference type="ARBA" id="ARBA00004340"/>
    </source>
</evidence>
<comment type="subcellular location">
    <subcellularLocation>
        <location evidence="1">Host cell</location>
    </subcellularLocation>
</comment>
<reference evidence="3 4" key="2">
    <citation type="journal article" date="2015" name="Genome Announc.">
        <title>Complete Genome Sequences of Mandrillus leucophaeus and Papio ursinus Cytomegaloviruses.</title>
        <authorList>
            <person name="Blewett E.L."/>
            <person name="Sherrod C.J."/>
            <person name="Texier J.R."/>
            <person name="Conrad T.M."/>
            <person name="Dittmer D.P."/>
        </authorList>
    </citation>
    <scope>NUCLEOTIDE SEQUENCE [LARGE SCALE GENOMIC DNA]</scope>
    <source>
        <strain evidence="3">OCOM4-52</strain>
    </source>
</reference>
<feature type="region of interest" description="Disordered" evidence="2">
    <location>
        <begin position="51"/>
        <end position="135"/>
    </location>
</feature>
<dbReference type="OrthoDB" id="5363at10239"/>
<evidence type="ECO:0000313" key="3">
    <source>
        <dbReference type="EMBL" id="AKG51629.1"/>
    </source>
</evidence>
<dbReference type="GO" id="GO:0043657">
    <property type="term" value="C:host cell"/>
    <property type="evidence" value="ECO:0007669"/>
    <property type="project" value="UniProtKB-SubCell"/>
</dbReference>
<protein>
    <submittedName>
        <fullName evidence="3">UL25</fullName>
    </submittedName>
</protein>
<dbReference type="Pfam" id="PF04637">
    <property type="entry name" value="Herpes_pp85"/>
    <property type="match status" value="1"/>
</dbReference>
<keyword evidence="4" id="KW-1185">Reference proteome</keyword>
<reference evidence="3 4" key="1">
    <citation type="journal article" date="2001" name="Arch. Virol.">
        <title>Isolation and characterization of an endogenous cytomegalovirus (BaCMV) from baboons.</title>
        <authorList>
            <person name="Blewett E.L."/>
            <person name="White G."/>
            <person name="Saliki J.T."/>
            <person name="Eberle R."/>
        </authorList>
    </citation>
    <scope>NUCLEOTIDE SEQUENCE [LARGE SCALE GENOMIC DNA]</scope>
    <source>
        <strain evidence="3">OCOM4-52</strain>
    </source>
</reference>
<evidence type="ECO:0000256" key="2">
    <source>
        <dbReference type="SAM" id="MobiDB-lite"/>
    </source>
</evidence>
<feature type="compositionally biased region" description="Polar residues" evidence="2">
    <location>
        <begin position="95"/>
        <end position="106"/>
    </location>
</feature>
<feature type="compositionally biased region" description="Polar residues" evidence="2">
    <location>
        <begin position="64"/>
        <end position="74"/>
    </location>
</feature>
<dbReference type="Proteomes" id="UP000171701">
    <property type="component" value="Segment"/>
</dbReference>
<dbReference type="EMBL" id="KR351281">
    <property type="protein sequence ID" value="AKG51629.1"/>
    <property type="molecule type" value="Genomic_DNA"/>
</dbReference>
<dbReference type="KEGG" id="vg:24284886"/>
<name>A0A0F7CSV9_9BETA</name>
<accession>A0A0F7CSV9</accession>
<organism evidence="3 4">
    <name type="scientific">Papiine betaherpesvirus 4</name>
    <dbReference type="NCBI Taxonomy" id="2560624"/>
    <lineage>
        <taxon>Viruses</taxon>
        <taxon>Duplodnaviria</taxon>
        <taxon>Heunggongvirae</taxon>
        <taxon>Peploviricota</taxon>
        <taxon>Herviviricetes</taxon>
        <taxon>Herpesvirales</taxon>
        <taxon>Orthoherpesviridae</taxon>
        <taxon>Betaherpesvirinae</taxon>
        <taxon>Cytomegalovirus</taxon>
        <taxon>Cytomegalovirus papiinebeta4</taxon>
    </lineage>
</organism>
<feature type="region of interest" description="Disordered" evidence="2">
    <location>
        <begin position="1"/>
        <end position="38"/>
    </location>
</feature>
<dbReference type="InterPro" id="IPR006731">
    <property type="entry name" value="Herpes_pp85"/>
</dbReference>